<dbReference type="GeneID" id="115626131"/>
<organism evidence="1 2">
    <name type="scientific">Drosophila lebanonensis</name>
    <name type="common">Fruit fly</name>
    <name type="synonym">Scaptodrosophila lebanonensis</name>
    <dbReference type="NCBI Taxonomy" id="7225"/>
    <lineage>
        <taxon>Eukaryota</taxon>
        <taxon>Metazoa</taxon>
        <taxon>Ecdysozoa</taxon>
        <taxon>Arthropoda</taxon>
        <taxon>Hexapoda</taxon>
        <taxon>Insecta</taxon>
        <taxon>Pterygota</taxon>
        <taxon>Neoptera</taxon>
        <taxon>Endopterygota</taxon>
        <taxon>Diptera</taxon>
        <taxon>Brachycera</taxon>
        <taxon>Muscomorpha</taxon>
        <taxon>Ephydroidea</taxon>
        <taxon>Drosophilidae</taxon>
        <taxon>Scaptodrosophila</taxon>
    </lineage>
</organism>
<sequence>MIQNHSNIDVPLCGHKRKKLPRVHTHTDEFYCKVEYNTTYWCLFSFMHTYPIISPNISPGIAAAQETIQSLYYTRREHLNFPSFISQPLVYFMLPHQIRPGWSKSPEYNEIETQINLTKLHELH</sequence>
<reference evidence="2" key="1">
    <citation type="submission" date="2025-08" db="UniProtKB">
        <authorList>
            <consortium name="RefSeq"/>
        </authorList>
    </citation>
    <scope>IDENTIFICATION</scope>
    <source>
        <strain evidence="2">11010-0011.00</strain>
        <tissue evidence="2">Whole body</tissue>
    </source>
</reference>
<dbReference type="AlphaFoldDB" id="A0A6J2TMG6"/>
<proteinExistence type="predicted"/>
<dbReference type="Proteomes" id="UP000504634">
    <property type="component" value="Unplaced"/>
</dbReference>
<evidence type="ECO:0000313" key="2">
    <source>
        <dbReference type="RefSeq" id="XP_030377244.1"/>
    </source>
</evidence>
<name>A0A6J2TMG6_DROLE</name>
<protein>
    <submittedName>
        <fullName evidence="2">Uncharacterized protein LOC115626131 isoform X1</fullName>
    </submittedName>
</protein>
<keyword evidence="1" id="KW-1185">Reference proteome</keyword>
<evidence type="ECO:0000313" key="1">
    <source>
        <dbReference type="Proteomes" id="UP000504634"/>
    </source>
</evidence>
<dbReference type="RefSeq" id="XP_030377244.1">
    <property type="nucleotide sequence ID" value="XM_030521384.1"/>
</dbReference>
<gene>
    <name evidence="2" type="primary">LOC115626131</name>
</gene>
<accession>A0A6J2TMG6</accession>